<evidence type="ECO:0000313" key="2">
    <source>
        <dbReference type="Proteomes" id="UP001320876"/>
    </source>
</evidence>
<gene>
    <name evidence="1" type="ORF">OKA05_11585</name>
</gene>
<dbReference type="RefSeq" id="WP_264487302.1">
    <property type="nucleotide sequence ID" value="NZ_JAPDDT010000004.1"/>
</dbReference>
<evidence type="ECO:0000313" key="1">
    <source>
        <dbReference type="EMBL" id="MCW1923196.1"/>
    </source>
</evidence>
<dbReference type="Proteomes" id="UP001320876">
    <property type="component" value="Unassembled WGS sequence"/>
</dbReference>
<organism evidence="1 2">
    <name type="scientific">Luteolibacter arcticus</name>
    <dbReference type="NCBI Taxonomy" id="1581411"/>
    <lineage>
        <taxon>Bacteria</taxon>
        <taxon>Pseudomonadati</taxon>
        <taxon>Verrucomicrobiota</taxon>
        <taxon>Verrucomicrobiia</taxon>
        <taxon>Verrucomicrobiales</taxon>
        <taxon>Verrucomicrobiaceae</taxon>
        <taxon>Luteolibacter</taxon>
    </lineage>
</organism>
<accession>A0ABT3GI71</accession>
<dbReference type="EMBL" id="JAPDDT010000004">
    <property type="protein sequence ID" value="MCW1923196.1"/>
    <property type="molecule type" value="Genomic_DNA"/>
</dbReference>
<protein>
    <submittedName>
        <fullName evidence="1">Uncharacterized protein</fullName>
    </submittedName>
</protein>
<keyword evidence="2" id="KW-1185">Reference proteome</keyword>
<reference evidence="1 2" key="1">
    <citation type="submission" date="2022-10" db="EMBL/GenBank/DDBJ databases">
        <title>Luteolibacter arcticus strain CCTCC AB 2014275, whole genome shotgun sequencing project.</title>
        <authorList>
            <person name="Zhao G."/>
            <person name="Shen L."/>
        </authorList>
    </citation>
    <scope>NUCLEOTIDE SEQUENCE [LARGE SCALE GENOMIC DNA]</scope>
    <source>
        <strain evidence="1 2">CCTCC AB 2014275</strain>
    </source>
</reference>
<sequence length="160" mass="18537">MITRALGPAKCDRYYFAALCYAQSLWREGKPAQAILQLNKAFMADLRGDEEILQRQPPPYGVLVWMLRHRPEGRFVGNPVRHFQHLATRVSGERKEIRAWRAWACFYLSQQALGDEQEFPPDYEQIAADGLVIPAWDEVVMQIRDRGWHREVDALLEAAN</sequence>
<proteinExistence type="predicted"/>
<comment type="caution">
    <text evidence="1">The sequence shown here is derived from an EMBL/GenBank/DDBJ whole genome shotgun (WGS) entry which is preliminary data.</text>
</comment>
<name>A0ABT3GI71_9BACT</name>